<organism evidence="2">
    <name type="scientific">Timema genevievae</name>
    <name type="common">Walking stick</name>
    <dbReference type="NCBI Taxonomy" id="629358"/>
    <lineage>
        <taxon>Eukaryota</taxon>
        <taxon>Metazoa</taxon>
        <taxon>Ecdysozoa</taxon>
        <taxon>Arthropoda</taxon>
        <taxon>Hexapoda</taxon>
        <taxon>Insecta</taxon>
        <taxon>Pterygota</taxon>
        <taxon>Neoptera</taxon>
        <taxon>Polyneoptera</taxon>
        <taxon>Phasmatodea</taxon>
        <taxon>Timematodea</taxon>
        <taxon>Timematoidea</taxon>
        <taxon>Timematidae</taxon>
        <taxon>Timema</taxon>
    </lineage>
</organism>
<evidence type="ECO:0000256" key="1">
    <source>
        <dbReference type="SAM" id="MobiDB-lite"/>
    </source>
</evidence>
<feature type="region of interest" description="Disordered" evidence="1">
    <location>
        <begin position="383"/>
        <end position="403"/>
    </location>
</feature>
<feature type="compositionally biased region" description="Low complexity" evidence="1">
    <location>
        <begin position="189"/>
        <end position="199"/>
    </location>
</feature>
<name>A0A7R9PKH0_TIMGE</name>
<feature type="compositionally biased region" description="Basic and acidic residues" evidence="1">
    <location>
        <begin position="18"/>
        <end position="34"/>
    </location>
</feature>
<feature type="compositionally biased region" description="Low complexity" evidence="1">
    <location>
        <begin position="383"/>
        <end position="393"/>
    </location>
</feature>
<feature type="compositionally biased region" description="Basic and acidic residues" evidence="1">
    <location>
        <begin position="1"/>
        <end position="10"/>
    </location>
</feature>
<feature type="region of interest" description="Disordered" evidence="1">
    <location>
        <begin position="1"/>
        <end position="240"/>
    </location>
</feature>
<gene>
    <name evidence="2" type="ORF">TGEB3V08_LOCUS4589</name>
</gene>
<reference evidence="2" key="1">
    <citation type="submission" date="2020-11" db="EMBL/GenBank/DDBJ databases">
        <authorList>
            <person name="Tran Van P."/>
        </authorList>
    </citation>
    <scope>NUCLEOTIDE SEQUENCE</scope>
</reference>
<dbReference type="AlphaFoldDB" id="A0A7R9PKH0"/>
<accession>A0A7R9PKH0</accession>
<dbReference type="Pfam" id="PF16062">
    <property type="entry name" value="MavL-like"/>
    <property type="match status" value="1"/>
</dbReference>
<feature type="compositionally biased region" description="Polar residues" evidence="1">
    <location>
        <begin position="231"/>
        <end position="240"/>
    </location>
</feature>
<sequence length="1064" mass="119373">MNSGRKDGPQYHKRGNRGRNDNRTAEHPWNEERSQSQFEGPSRPNVDATPPPSPQVNYAAVVAKQSSSSNSWSKPPSLLTSAPTPSSQPRQSEYPSLDKSSGPHNHGGPDFPQIGERRTSVEPPDELSYLSKAIRNVNQNLSLSRSRTYSQQKGDDKLQPEQHKAPITPASSDLFTRPKSKTVKHDRSSSSPSSNPQQPRVEQSHPRRRPQPTHLQENRERSYGPPVASAIHSTRVPSPNGSVAYPFTHIAPSDSSFGNSISQEEHDSPVCVSVESPNNSSQVPPVIQEHSLTDLQTVSSVSSPQDNPQMQYNLTNTQTITSISETESPLYDPKKQVIRLLEEQLSLYHSSSPQSAKELNARLEDLVERVRVVQQKVNTLDTTARGTTLTQRQTPPPQVEEASQKDEVIRDKVVSLERWQGLRPKTLHTLDFSEDEAFRICKELMLKLRNNPKGMFFNIGRHLITVLSHYPNLPEQVRQIELFRAKHLLDGLNLGWNEGCENLPPKCQLRLREPAPGSSTPLWRQSERKQFIVSHEQPVKRAAPYLGPHVIKSEGLPPIPTLKQNSTAYKYLKDCAKVVSPSNIVLGELIKTSEEFPIKFPVQGVRCTEILKQEDITDRVLEDHANSAYPLLHESALYLFTEFLDHKRNYGTSTEKAVYDKMGVVDLVQRLLEKRAVTFYGKRDKYLLISGNKGEQSWEYVGKDHGEEKPPLVLEQVLSYDEMKLSALLSVSSHSTFINDGNRHNKGEPSSPKDLQRHGVIVGLIGTRLSRPNYMEWQEIVVTKHQNVEFNGYGHPPADAKDTANGARALTSLNRWRKVWSDFYGIAPHLPTYEELSEKIESLSAEDQARYLKLPGNTGIFDNDIFKKRLSVSLDTLLLEAEHRAAERNTTAYIHVVGIGLGVWKCSKHQEEVFLEAFADCLARLQPGLSHVSDINFAWFNEKTCGGTSHGQTFRTRDSDSHIRIFFSKRPPHERLSDPRDVGKLLVVSYAWDGNALPGNEFWVKKLASSGDPAAACSTQVAELHNPHINRKVVGTNLHIASPSLGVLHLADYVTKKLAEARSK</sequence>
<dbReference type="InterPro" id="IPR032063">
    <property type="entry name" value="MavL-like"/>
</dbReference>
<feature type="compositionally biased region" description="Basic and acidic residues" evidence="1">
    <location>
        <begin position="153"/>
        <end position="164"/>
    </location>
</feature>
<feature type="compositionally biased region" description="Low complexity" evidence="1">
    <location>
        <begin position="66"/>
        <end position="89"/>
    </location>
</feature>
<evidence type="ECO:0000313" key="2">
    <source>
        <dbReference type="EMBL" id="CAD7591452.1"/>
    </source>
</evidence>
<proteinExistence type="predicted"/>
<protein>
    <submittedName>
        <fullName evidence="2">Uncharacterized protein</fullName>
    </submittedName>
</protein>
<feature type="compositionally biased region" description="Polar residues" evidence="1">
    <location>
        <begin position="90"/>
        <end position="103"/>
    </location>
</feature>
<feature type="compositionally biased region" description="Polar residues" evidence="1">
    <location>
        <begin position="136"/>
        <end position="152"/>
    </location>
</feature>
<dbReference type="EMBL" id="OE840601">
    <property type="protein sequence ID" value="CAD7591452.1"/>
    <property type="molecule type" value="Genomic_DNA"/>
</dbReference>